<dbReference type="InterPro" id="IPR007569">
    <property type="entry name" value="DUF559"/>
</dbReference>
<dbReference type="EMBL" id="FOND01000002">
    <property type="protein sequence ID" value="SFE17316.1"/>
    <property type="molecule type" value="Genomic_DNA"/>
</dbReference>
<feature type="domain" description="DUF559" evidence="1">
    <location>
        <begin position="10"/>
        <end position="73"/>
    </location>
</feature>
<evidence type="ECO:0000313" key="2">
    <source>
        <dbReference type="EMBL" id="SFE17316.1"/>
    </source>
</evidence>
<accession>A0A1I1YCM2</accession>
<keyword evidence="3" id="KW-1185">Reference proteome</keyword>
<reference evidence="3" key="1">
    <citation type="submission" date="2016-10" db="EMBL/GenBank/DDBJ databases">
        <authorList>
            <person name="Varghese N."/>
            <person name="Submissions S."/>
        </authorList>
    </citation>
    <scope>NUCLEOTIDE SEQUENCE [LARGE SCALE GENOMIC DNA]</scope>
    <source>
        <strain evidence="3">DSM 46838</strain>
    </source>
</reference>
<protein>
    <recommendedName>
        <fullName evidence="1">DUF559 domain-containing protein</fullName>
    </recommendedName>
</protein>
<dbReference type="Gene3D" id="3.40.960.10">
    <property type="entry name" value="VSR Endonuclease"/>
    <property type="match status" value="1"/>
</dbReference>
<evidence type="ECO:0000313" key="3">
    <source>
        <dbReference type="Proteomes" id="UP000198589"/>
    </source>
</evidence>
<dbReference type="AlphaFoldDB" id="A0A1I1YCM2"/>
<dbReference type="Pfam" id="PF04480">
    <property type="entry name" value="DUF559"/>
    <property type="match status" value="1"/>
</dbReference>
<name>A0A1I1YCM2_9ACTN</name>
<sequence>MHGGRFLARVDFAWPERRLAVEYDGLWHGEPGQFTRDRRRLNLVHGAGWRVVFVTTADHEDPSRVLAEIASALGIVR</sequence>
<dbReference type="Proteomes" id="UP000198589">
    <property type="component" value="Unassembled WGS sequence"/>
</dbReference>
<dbReference type="RefSeq" id="WP_254790522.1">
    <property type="nucleotide sequence ID" value="NZ_FOND01000002.1"/>
</dbReference>
<organism evidence="2 3">
    <name type="scientific">Blastococcus tunisiensis</name>
    <dbReference type="NCBI Taxonomy" id="1798228"/>
    <lineage>
        <taxon>Bacteria</taxon>
        <taxon>Bacillati</taxon>
        <taxon>Actinomycetota</taxon>
        <taxon>Actinomycetes</taxon>
        <taxon>Geodermatophilales</taxon>
        <taxon>Geodermatophilaceae</taxon>
        <taxon>Blastococcus</taxon>
    </lineage>
</organism>
<dbReference type="InterPro" id="IPR011335">
    <property type="entry name" value="Restrct_endonuc-II-like"/>
</dbReference>
<proteinExistence type="predicted"/>
<dbReference type="STRING" id="1798228.SAMN05216574_102327"/>
<gene>
    <name evidence="2" type="ORF">SAMN05216574_102327</name>
</gene>
<evidence type="ECO:0000259" key="1">
    <source>
        <dbReference type="Pfam" id="PF04480"/>
    </source>
</evidence>
<dbReference type="SUPFAM" id="SSF52980">
    <property type="entry name" value="Restriction endonuclease-like"/>
    <property type="match status" value="1"/>
</dbReference>